<dbReference type="Proteomes" id="UP000251075">
    <property type="component" value="Unassembled WGS sequence"/>
</dbReference>
<organism evidence="1 2">
    <name type="scientific">Paramagnetospirillum kuznetsovii</name>
    <dbReference type="NCBI Taxonomy" id="2053833"/>
    <lineage>
        <taxon>Bacteria</taxon>
        <taxon>Pseudomonadati</taxon>
        <taxon>Pseudomonadota</taxon>
        <taxon>Alphaproteobacteria</taxon>
        <taxon>Rhodospirillales</taxon>
        <taxon>Magnetospirillaceae</taxon>
        <taxon>Paramagnetospirillum</taxon>
    </lineage>
</organism>
<name>A0A364NT49_9PROT</name>
<reference evidence="1 2" key="1">
    <citation type="submission" date="2017-11" db="EMBL/GenBank/DDBJ databases">
        <title>Draft genome sequence of magnetotactic bacterium Magnetospirillum kuznetsovii LBB-42.</title>
        <authorList>
            <person name="Grouzdev D.S."/>
            <person name="Rysina M.S."/>
            <person name="Baslerov R.V."/>
            <person name="Koziaeva V."/>
        </authorList>
    </citation>
    <scope>NUCLEOTIDE SEQUENCE [LARGE SCALE GENOMIC DNA]</scope>
    <source>
        <strain evidence="1 2">LBB-42</strain>
    </source>
</reference>
<sequence>MQGKWEPSRTYYGPSEAAPFYPVVEYKGSSYVCTDPEGTMAKPPGKGWVLFAAKGTPGAASSGGGAAIVTDATLGFEAAAMAVRLDFIDESTFYRGEAVPGTAESAAGWRIKLVTFGADGDVTEQWAGGTAAYDKVWADRLTLIYV</sequence>
<keyword evidence="2" id="KW-1185">Reference proteome</keyword>
<evidence type="ECO:0000313" key="2">
    <source>
        <dbReference type="Proteomes" id="UP000251075"/>
    </source>
</evidence>
<protein>
    <submittedName>
        <fullName evidence="1">Uncharacterized protein</fullName>
    </submittedName>
</protein>
<gene>
    <name evidence="1" type="ORF">CU669_20390</name>
</gene>
<dbReference type="EMBL" id="PGTO01000039">
    <property type="protein sequence ID" value="RAU20067.1"/>
    <property type="molecule type" value="Genomic_DNA"/>
</dbReference>
<accession>A0A364NT49</accession>
<evidence type="ECO:0000313" key="1">
    <source>
        <dbReference type="EMBL" id="RAU20067.1"/>
    </source>
</evidence>
<proteinExistence type="predicted"/>
<comment type="caution">
    <text evidence="1">The sequence shown here is derived from an EMBL/GenBank/DDBJ whole genome shotgun (WGS) entry which is preliminary data.</text>
</comment>
<dbReference type="AlphaFoldDB" id="A0A364NT49"/>